<evidence type="ECO:0000259" key="2">
    <source>
        <dbReference type="Pfam" id="PF14760"/>
    </source>
</evidence>
<dbReference type="NCBIfam" id="NF004396">
    <property type="entry name" value="PRK05753.1"/>
    <property type="match status" value="1"/>
</dbReference>
<organism evidence="3 4">
    <name type="scientific">Acinetobacter pragensis</name>
    <dbReference type="NCBI Taxonomy" id="1806892"/>
    <lineage>
        <taxon>Bacteria</taxon>
        <taxon>Pseudomonadati</taxon>
        <taxon>Pseudomonadota</taxon>
        <taxon>Gammaproteobacteria</taxon>
        <taxon>Moraxellales</taxon>
        <taxon>Moraxellaceae</taxon>
        <taxon>Acinetobacter</taxon>
    </lineage>
</organism>
<feature type="domain" description="Transcription elongation factor GreA/GreB C-terminal" evidence="1">
    <location>
        <begin position="49"/>
        <end position="125"/>
    </location>
</feature>
<protein>
    <submittedName>
        <fullName evidence="3">Transcription elongation factor GreAB</fullName>
    </submittedName>
</protein>
<accession>A0A151XXX4</accession>
<dbReference type="OrthoDB" id="192847at2"/>
<dbReference type="GO" id="GO:0003746">
    <property type="term" value="F:translation elongation factor activity"/>
    <property type="evidence" value="ECO:0007669"/>
    <property type="project" value="UniProtKB-KW"/>
</dbReference>
<dbReference type="RefSeq" id="WP_067671913.1">
    <property type="nucleotide sequence ID" value="NZ_CBCSIK010000001.1"/>
</dbReference>
<dbReference type="GO" id="GO:0070063">
    <property type="term" value="F:RNA polymerase binding"/>
    <property type="evidence" value="ECO:0007669"/>
    <property type="project" value="InterPro"/>
</dbReference>
<dbReference type="InterPro" id="IPR001437">
    <property type="entry name" value="Tscrpt_elong_fac_GreA/B_C"/>
</dbReference>
<dbReference type="InterPro" id="IPR036953">
    <property type="entry name" value="GreA/GreB_C_sf"/>
</dbReference>
<dbReference type="InterPro" id="IPR023459">
    <property type="entry name" value="Tscrpt_elong_fac_GreA/B_fam"/>
</dbReference>
<evidence type="ECO:0000259" key="1">
    <source>
        <dbReference type="Pfam" id="PF01272"/>
    </source>
</evidence>
<keyword evidence="4" id="KW-1185">Reference proteome</keyword>
<dbReference type="InterPro" id="IPR029462">
    <property type="entry name" value="Rnk_N"/>
</dbReference>
<name>A0A151XXX4_9GAMM</name>
<dbReference type="GO" id="GO:0006354">
    <property type="term" value="P:DNA-templated transcription elongation"/>
    <property type="evidence" value="ECO:0007669"/>
    <property type="project" value="TreeGrafter"/>
</dbReference>
<dbReference type="EMBL" id="LUAW01000051">
    <property type="protein sequence ID" value="KYQ70660.1"/>
    <property type="molecule type" value="Genomic_DNA"/>
</dbReference>
<evidence type="ECO:0000313" key="4">
    <source>
        <dbReference type="Proteomes" id="UP000076276"/>
    </source>
</evidence>
<proteinExistence type="predicted"/>
<dbReference type="Pfam" id="PF14760">
    <property type="entry name" value="Rnk_N"/>
    <property type="match status" value="1"/>
</dbReference>
<dbReference type="Gene3D" id="3.10.50.30">
    <property type="entry name" value="Transcription elongation factor, GreA/GreB, C-terminal domain"/>
    <property type="match status" value="1"/>
</dbReference>
<feature type="domain" description="Regulator of nucleoside diphosphate kinase N-terminal" evidence="2">
    <location>
        <begin position="4"/>
        <end position="43"/>
    </location>
</feature>
<dbReference type="SUPFAM" id="SSF54534">
    <property type="entry name" value="FKBP-like"/>
    <property type="match status" value="1"/>
</dbReference>
<dbReference type="PANTHER" id="PTHR30437:SF5">
    <property type="entry name" value="REGULATOR OF NUCLEOSIDE DIPHOSPHATE KINASE"/>
    <property type="match status" value="1"/>
</dbReference>
<keyword evidence="3" id="KW-0251">Elongation factor</keyword>
<dbReference type="AlphaFoldDB" id="A0A151XXX4"/>
<gene>
    <name evidence="3" type="ORF">AZH43_17690</name>
</gene>
<keyword evidence="3" id="KW-0648">Protein biosynthesis</keyword>
<sequence length="134" mass="14884">MTKPNIILSEQDLHRLETMLEHQSKLTPTMEHLEAELARAEVVAPQEVPANVVSMNAKVLITIAPSTEPTEITLVYPHDFIGEKGQVNVLAPVGAAILGLSEGQEIEWPQPDGHIMKVKIEKVLYQPEREGNYL</sequence>
<dbReference type="Proteomes" id="UP000076276">
    <property type="component" value="Unassembled WGS sequence"/>
</dbReference>
<reference evidence="3 4" key="1">
    <citation type="submission" date="2016-03" db="EMBL/GenBank/DDBJ databases">
        <title>Acinetobacter genomospecies 28 strain ANC 4149.</title>
        <authorList>
            <person name="Radolfova-Krizova L."/>
            <person name="Nemec A."/>
        </authorList>
    </citation>
    <scope>NUCLEOTIDE SEQUENCE [LARGE SCALE GENOMIC DNA]</scope>
    <source>
        <strain evidence="3 4">ANC 4149</strain>
    </source>
</reference>
<comment type="caution">
    <text evidence="3">The sequence shown here is derived from an EMBL/GenBank/DDBJ whole genome shotgun (WGS) entry which is preliminary data.</text>
</comment>
<dbReference type="Gene3D" id="1.10.286.20">
    <property type="match status" value="1"/>
</dbReference>
<dbReference type="GO" id="GO:0003677">
    <property type="term" value="F:DNA binding"/>
    <property type="evidence" value="ECO:0007669"/>
    <property type="project" value="InterPro"/>
</dbReference>
<dbReference type="Pfam" id="PF01272">
    <property type="entry name" value="GreA_GreB"/>
    <property type="match status" value="1"/>
</dbReference>
<dbReference type="GO" id="GO:0032784">
    <property type="term" value="P:regulation of DNA-templated transcription elongation"/>
    <property type="evidence" value="ECO:0007669"/>
    <property type="project" value="InterPro"/>
</dbReference>
<evidence type="ECO:0000313" key="3">
    <source>
        <dbReference type="EMBL" id="KYQ70660.1"/>
    </source>
</evidence>
<dbReference type="STRING" id="1806892.AZH43_17690"/>
<dbReference type="PANTHER" id="PTHR30437">
    <property type="entry name" value="TRANSCRIPTION ELONGATION FACTOR GREA"/>
    <property type="match status" value="1"/>
</dbReference>